<keyword evidence="13" id="KW-1185">Reference proteome</keyword>
<comment type="caution">
    <text evidence="12">The sequence shown here is derived from an EMBL/GenBank/DDBJ whole genome shotgun (WGS) entry which is preliminary data.</text>
</comment>
<dbReference type="CDD" id="cd16833">
    <property type="entry name" value="YfiH"/>
    <property type="match status" value="1"/>
</dbReference>
<comment type="catalytic activity">
    <reaction evidence="1">
        <text>inosine + phosphate = alpha-D-ribose 1-phosphate + hypoxanthine</text>
        <dbReference type="Rhea" id="RHEA:27646"/>
        <dbReference type="ChEBI" id="CHEBI:17368"/>
        <dbReference type="ChEBI" id="CHEBI:17596"/>
        <dbReference type="ChEBI" id="CHEBI:43474"/>
        <dbReference type="ChEBI" id="CHEBI:57720"/>
        <dbReference type="EC" id="2.4.2.1"/>
    </reaction>
    <physiologicalReaction direction="left-to-right" evidence="1">
        <dbReference type="Rhea" id="RHEA:27647"/>
    </physiologicalReaction>
</comment>
<dbReference type="InterPro" id="IPR011324">
    <property type="entry name" value="Cytotoxic_necrot_fac-like_cat"/>
</dbReference>
<dbReference type="AlphaFoldDB" id="A0A0C1RAI2"/>
<evidence type="ECO:0000256" key="1">
    <source>
        <dbReference type="ARBA" id="ARBA00000553"/>
    </source>
</evidence>
<accession>A0A0C1RAI2</accession>
<keyword evidence="7" id="KW-0862">Zinc</keyword>
<evidence type="ECO:0000256" key="7">
    <source>
        <dbReference type="ARBA" id="ARBA00022833"/>
    </source>
</evidence>
<evidence type="ECO:0000256" key="8">
    <source>
        <dbReference type="ARBA" id="ARBA00047989"/>
    </source>
</evidence>
<dbReference type="RefSeq" id="WP_039631457.1">
    <property type="nucleotide sequence ID" value="NZ_AYSO01000014.1"/>
</dbReference>
<comment type="catalytic activity">
    <reaction evidence="8">
        <text>adenosine + H2O + H(+) = inosine + NH4(+)</text>
        <dbReference type="Rhea" id="RHEA:24408"/>
        <dbReference type="ChEBI" id="CHEBI:15377"/>
        <dbReference type="ChEBI" id="CHEBI:15378"/>
        <dbReference type="ChEBI" id="CHEBI:16335"/>
        <dbReference type="ChEBI" id="CHEBI:17596"/>
        <dbReference type="ChEBI" id="CHEBI:28938"/>
        <dbReference type="EC" id="3.5.4.4"/>
    </reaction>
    <physiologicalReaction direction="left-to-right" evidence="8">
        <dbReference type="Rhea" id="RHEA:24409"/>
    </physiologicalReaction>
</comment>
<keyword evidence="5" id="KW-0479">Metal-binding</keyword>
<sequence>MAKLNISNYEFVTYKEENINIVFSTSKNNLNFNKRTKEGQNNLNNLKSLFKLDEVIYLNQIHSDITHIYESNNITDLDGDGIITSKNKIAIGVFTADCVPVIIVDNKKKVVAAVHSGWKGTFNLIVTKTIEKIIEKYGCNEEDLKVYIGPHNKECCYEVSEELIEKFKAHPIYKYKNISNGRYLNLQECIQAQLTNFNIKKDNIYSTDICTYCNSEYELYSYRKEHEKEGRLFSFVYVE</sequence>
<name>A0A0C1RAI2_9CLOT</name>
<keyword evidence="4" id="KW-0808">Transferase</keyword>
<dbReference type="OrthoDB" id="4279at2"/>
<dbReference type="Proteomes" id="UP000031366">
    <property type="component" value="Unassembled WGS sequence"/>
</dbReference>
<dbReference type="PANTHER" id="PTHR30616:SF2">
    <property type="entry name" value="PURINE NUCLEOSIDE PHOSPHORYLASE LACC1"/>
    <property type="match status" value="1"/>
</dbReference>
<dbReference type="GO" id="GO:0017061">
    <property type="term" value="F:S-methyl-5-thioadenosine phosphorylase activity"/>
    <property type="evidence" value="ECO:0007669"/>
    <property type="project" value="UniProtKB-EC"/>
</dbReference>
<evidence type="ECO:0000256" key="9">
    <source>
        <dbReference type="ARBA" id="ARBA00048968"/>
    </source>
</evidence>
<evidence type="ECO:0000256" key="4">
    <source>
        <dbReference type="ARBA" id="ARBA00022679"/>
    </source>
</evidence>
<reference evidence="12 13" key="1">
    <citation type="journal article" date="2015" name="Infect. Genet. Evol.">
        <title>Genomic sequences of six botulinum neurotoxin-producing strains representing three clostridial species illustrate the mobility and diversity of botulinum neurotoxin genes.</title>
        <authorList>
            <person name="Smith T.J."/>
            <person name="Hill K.K."/>
            <person name="Xie G."/>
            <person name="Foley B.T."/>
            <person name="Williamson C.H."/>
            <person name="Foster J.T."/>
            <person name="Johnson S.L."/>
            <person name="Chertkov O."/>
            <person name="Teshima H."/>
            <person name="Gibbons H.S."/>
            <person name="Johnsky L.A."/>
            <person name="Karavis M.A."/>
            <person name="Smith L.A."/>
        </authorList>
    </citation>
    <scope>NUCLEOTIDE SEQUENCE [LARGE SCALE GENOMIC DNA]</scope>
    <source>
        <strain evidence="12 13">CDC 2741</strain>
    </source>
</reference>
<dbReference type="GO" id="GO:0005507">
    <property type="term" value="F:copper ion binding"/>
    <property type="evidence" value="ECO:0007669"/>
    <property type="project" value="TreeGrafter"/>
</dbReference>
<evidence type="ECO:0000256" key="5">
    <source>
        <dbReference type="ARBA" id="ARBA00022723"/>
    </source>
</evidence>
<dbReference type="NCBIfam" id="TIGR00726">
    <property type="entry name" value="peptidoglycan editing factor PgeF"/>
    <property type="match status" value="1"/>
</dbReference>
<evidence type="ECO:0000256" key="3">
    <source>
        <dbReference type="ARBA" id="ARBA00007353"/>
    </source>
</evidence>
<dbReference type="GO" id="GO:0016787">
    <property type="term" value="F:hydrolase activity"/>
    <property type="evidence" value="ECO:0007669"/>
    <property type="project" value="UniProtKB-KW"/>
</dbReference>
<comment type="catalytic activity">
    <reaction evidence="9">
        <text>adenosine + phosphate = alpha-D-ribose 1-phosphate + adenine</text>
        <dbReference type="Rhea" id="RHEA:27642"/>
        <dbReference type="ChEBI" id="CHEBI:16335"/>
        <dbReference type="ChEBI" id="CHEBI:16708"/>
        <dbReference type="ChEBI" id="CHEBI:43474"/>
        <dbReference type="ChEBI" id="CHEBI:57720"/>
        <dbReference type="EC" id="2.4.2.1"/>
    </reaction>
    <physiologicalReaction direction="left-to-right" evidence="9">
        <dbReference type="Rhea" id="RHEA:27643"/>
    </physiologicalReaction>
</comment>
<dbReference type="SUPFAM" id="SSF64438">
    <property type="entry name" value="CNF1/YfiH-like putative cysteine hydrolases"/>
    <property type="match status" value="1"/>
</dbReference>
<keyword evidence="6" id="KW-0378">Hydrolase</keyword>
<evidence type="ECO:0000256" key="10">
    <source>
        <dbReference type="ARBA" id="ARBA00049893"/>
    </source>
</evidence>
<evidence type="ECO:0000256" key="6">
    <source>
        <dbReference type="ARBA" id="ARBA00022801"/>
    </source>
</evidence>
<dbReference type="InterPro" id="IPR003730">
    <property type="entry name" value="Cu_polyphenol_OxRdtase"/>
</dbReference>
<gene>
    <name evidence="12" type="ORF">U732_3043</name>
</gene>
<dbReference type="STRING" id="29341.RSJ17_08910"/>
<comment type="catalytic activity">
    <reaction evidence="10">
        <text>S-methyl-5'-thioadenosine + phosphate = 5-(methylsulfanyl)-alpha-D-ribose 1-phosphate + adenine</text>
        <dbReference type="Rhea" id="RHEA:11852"/>
        <dbReference type="ChEBI" id="CHEBI:16708"/>
        <dbReference type="ChEBI" id="CHEBI:17509"/>
        <dbReference type="ChEBI" id="CHEBI:43474"/>
        <dbReference type="ChEBI" id="CHEBI:58533"/>
        <dbReference type="EC" id="2.4.2.28"/>
    </reaction>
    <physiologicalReaction direction="left-to-right" evidence="10">
        <dbReference type="Rhea" id="RHEA:11853"/>
    </physiologicalReaction>
</comment>
<comment type="function">
    <text evidence="2">Purine nucleoside enzyme that catalyzes the phosphorolysis of adenosine and inosine nucleosides, yielding D-ribose 1-phosphate and the respective free bases, adenine and hypoxanthine. Also catalyzes the phosphorolysis of S-methyl-5'-thioadenosine into adenine and S-methyl-5-thio-alpha-D-ribose 1-phosphate. Also has adenosine deaminase activity.</text>
</comment>
<evidence type="ECO:0000256" key="2">
    <source>
        <dbReference type="ARBA" id="ARBA00003215"/>
    </source>
</evidence>
<evidence type="ECO:0000313" key="13">
    <source>
        <dbReference type="Proteomes" id="UP000031366"/>
    </source>
</evidence>
<proteinExistence type="inferred from homology"/>
<protein>
    <recommendedName>
        <fullName evidence="11">Purine nucleoside phosphorylase</fullName>
    </recommendedName>
</protein>
<organism evidence="12 13">
    <name type="scientific">Clostridium argentinense CDC 2741</name>
    <dbReference type="NCBI Taxonomy" id="1418104"/>
    <lineage>
        <taxon>Bacteria</taxon>
        <taxon>Bacillati</taxon>
        <taxon>Bacillota</taxon>
        <taxon>Clostridia</taxon>
        <taxon>Eubacteriales</taxon>
        <taxon>Clostridiaceae</taxon>
        <taxon>Clostridium</taxon>
    </lineage>
</organism>
<dbReference type="EMBL" id="AYSO01000014">
    <property type="protein sequence ID" value="KIE47431.1"/>
    <property type="molecule type" value="Genomic_DNA"/>
</dbReference>
<evidence type="ECO:0000256" key="11">
    <source>
        <dbReference type="RuleBase" id="RU361274"/>
    </source>
</evidence>
<evidence type="ECO:0000313" key="12">
    <source>
        <dbReference type="EMBL" id="KIE47431.1"/>
    </source>
</evidence>
<comment type="similarity">
    <text evidence="3 11">Belongs to the purine nucleoside phosphorylase YfiH/LACC1 family.</text>
</comment>
<dbReference type="InterPro" id="IPR038371">
    <property type="entry name" value="Cu_polyphenol_OxRdtase_sf"/>
</dbReference>
<dbReference type="Gene3D" id="3.60.140.10">
    <property type="entry name" value="CNF1/YfiH-like putative cysteine hydrolases"/>
    <property type="match status" value="1"/>
</dbReference>
<dbReference type="Pfam" id="PF02578">
    <property type="entry name" value="Cu-oxidase_4"/>
    <property type="match status" value="1"/>
</dbReference>
<dbReference type="PANTHER" id="PTHR30616">
    <property type="entry name" value="UNCHARACTERIZED PROTEIN YFIH"/>
    <property type="match status" value="1"/>
</dbReference>